<comment type="caution">
    <text evidence="3">The sequence shown here is derived from an EMBL/GenBank/DDBJ whole genome shotgun (WGS) entry which is preliminary data.</text>
</comment>
<feature type="compositionally biased region" description="Basic and acidic residues" evidence="1">
    <location>
        <begin position="137"/>
        <end position="147"/>
    </location>
</feature>
<sequence length="384" mass="41792">MKISAIQTNYLNRMSFKNNETKPETSNPSEKQNEGMSKDTKIALGVGSGVVALAALAYAGYHGHLGSGIQKLLGGAKDAAKNLSKDSDINIKKPKTSEVSIPGKGSETPEIKPEINTEAREIKPAGEITQKSTGEISEIKTPTKTDPETPEVSAPNKGSETPDIKPEVNTETQVTAEPHKFLSAEEAKNLSYSEQTTRVMADIEAIEKESPSLEDAFTNIDKYMNELGEASVISDKNIDLIEAVAEKMISKYSEVISKQKSGIAMPYIKSTLAQIKLAKQQYPSAEKLALEIINDKGASMKQVKIDAFGTLFEASEALGKKASAEEIFDKEVQQVLNELNLLRAQNKKVEEVPVWGYLQNIYEKLAQVYGENNPTIKAAAQAIN</sequence>
<dbReference type="AlphaFoldDB" id="A0A9D1K4G8"/>
<feature type="region of interest" description="Disordered" evidence="1">
    <location>
        <begin position="123"/>
        <end position="179"/>
    </location>
</feature>
<keyword evidence="2" id="KW-1133">Transmembrane helix</keyword>
<keyword evidence="2" id="KW-0472">Membrane</keyword>
<gene>
    <name evidence="3" type="ORF">IAD41_05760</name>
</gene>
<organism evidence="3 4">
    <name type="scientific">Candidatus Scatenecus faecavium</name>
    <dbReference type="NCBI Taxonomy" id="2840915"/>
    <lineage>
        <taxon>Bacteria</taxon>
        <taxon>Candidatus Scatenecus</taxon>
    </lineage>
</organism>
<evidence type="ECO:0000256" key="2">
    <source>
        <dbReference type="SAM" id="Phobius"/>
    </source>
</evidence>
<protein>
    <submittedName>
        <fullName evidence="3">Uncharacterized protein</fullName>
    </submittedName>
</protein>
<keyword evidence="2" id="KW-0812">Transmembrane</keyword>
<proteinExistence type="predicted"/>
<evidence type="ECO:0000313" key="4">
    <source>
        <dbReference type="Proteomes" id="UP000824139"/>
    </source>
</evidence>
<reference evidence="3" key="1">
    <citation type="submission" date="2020-10" db="EMBL/GenBank/DDBJ databases">
        <authorList>
            <person name="Gilroy R."/>
        </authorList>
    </citation>
    <scope>NUCLEOTIDE SEQUENCE</scope>
    <source>
        <strain evidence="3">CHK152-2994</strain>
    </source>
</reference>
<evidence type="ECO:0000256" key="1">
    <source>
        <dbReference type="SAM" id="MobiDB-lite"/>
    </source>
</evidence>
<feature type="transmembrane region" description="Helical" evidence="2">
    <location>
        <begin position="42"/>
        <end position="61"/>
    </location>
</feature>
<dbReference type="EMBL" id="DVJO01000125">
    <property type="protein sequence ID" value="HIS83093.1"/>
    <property type="molecule type" value="Genomic_DNA"/>
</dbReference>
<evidence type="ECO:0000313" key="3">
    <source>
        <dbReference type="EMBL" id="HIS83093.1"/>
    </source>
</evidence>
<name>A0A9D1K4G8_9BACT</name>
<feature type="region of interest" description="Disordered" evidence="1">
    <location>
        <begin position="16"/>
        <end position="36"/>
    </location>
</feature>
<reference evidence="3" key="2">
    <citation type="journal article" date="2021" name="PeerJ">
        <title>Extensive microbial diversity within the chicken gut microbiome revealed by metagenomics and culture.</title>
        <authorList>
            <person name="Gilroy R."/>
            <person name="Ravi A."/>
            <person name="Getino M."/>
            <person name="Pursley I."/>
            <person name="Horton D.L."/>
            <person name="Alikhan N.F."/>
            <person name="Baker D."/>
            <person name="Gharbi K."/>
            <person name="Hall N."/>
            <person name="Watson M."/>
            <person name="Adriaenssens E.M."/>
            <person name="Foster-Nyarko E."/>
            <person name="Jarju S."/>
            <person name="Secka A."/>
            <person name="Antonio M."/>
            <person name="Oren A."/>
            <person name="Chaudhuri R.R."/>
            <person name="La Ragione R."/>
            <person name="Hildebrand F."/>
            <person name="Pallen M.J."/>
        </authorList>
    </citation>
    <scope>NUCLEOTIDE SEQUENCE</scope>
    <source>
        <strain evidence="3">CHK152-2994</strain>
    </source>
</reference>
<dbReference type="Proteomes" id="UP000824139">
    <property type="component" value="Unassembled WGS sequence"/>
</dbReference>
<accession>A0A9D1K4G8</accession>
<feature type="compositionally biased region" description="Polar residues" evidence="1">
    <location>
        <begin position="16"/>
        <end position="30"/>
    </location>
</feature>